<dbReference type="InterPro" id="IPR043519">
    <property type="entry name" value="NT_sf"/>
</dbReference>
<dbReference type="InterPro" id="IPR007344">
    <property type="entry name" value="GrpB/CoaE"/>
</dbReference>
<evidence type="ECO:0000313" key="1">
    <source>
        <dbReference type="EMBL" id="MEI5994529.1"/>
    </source>
</evidence>
<dbReference type="AlphaFoldDB" id="A0A242CGK1"/>
<dbReference type="OrthoDB" id="9799092at2"/>
<organism evidence="2">
    <name type="scientific">Candidatus Enterococcus mansonii</name>
    <dbReference type="NCBI Taxonomy" id="1834181"/>
    <lineage>
        <taxon>Bacteria</taxon>
        <taxon>Bacillati</taxon>
        <taxon>Bacillota</taxon>
        <taxon>Bacilli</taxon>
        <taxon>Lactobacillales</taxon>
        <taxon>Enterococcaceae</taxon>
        <taxon>Enterococcus</taxon>
    </lineage>
</organism>
<evidence type="ECO:0008006" key="4">
    <source>
        <dbReference type="Google" id="ProtNLM"/>
    </source>
</evidence>
<dbReference type="Gene3D" id="3.30.460.10">
    <property type="entry name" value="Beta Polymerase, domain 2"/>
    <property type="match status" value="1"/>
</dbReference>
<dbReference type="RefSeq" id="WP_086329001.1">
    <property type="nucleotide sequence ID" value="NZ_NGLE02000001.1"/>
</dbReference>
<reference evidence="1 3" key="2">
    <citation type="submission" date="2018-07" db="EMBL/GenBank/DDBJ databases">
        <title>The Genome Sequence of Enterococcus sp. DIV0659b.</title>
        <authorList>
            <consortium name="The Broad Institute Genomics Platform"/>
            <consortium name="The Broad Institute Genomic Center for Infectious Diseases"/>
            <person name="Earl A."/>
            <person name="Manson A."/>
            <person name="Schwartman J."/>
            <person name="Gilmore M."/>
            <person name="Abouelleil A."/>
            <person name="Cao P."/>
            <person name="Chapman S."/>
            <person name="Cusick C."/>
            <person name="Shea T."/>
            <person name="Young S."/>
            <person name="Neafsey D."/>
            <person name="Nusbaum C."/>
            <person name="Birren B."/>
        </authorList>
    </citation>
    <scope>NUCLEOTIDE SEQUENCE [LARGE SCALE GENOMIC DNA]</scope>
    <source>
        <strain evidence="1 3">4G2_DIV0659</strain>
    </source>
</reference>
<dbReference type="STRING" id="1834181.A5880_000020"/>
<dbReference type="PANTHER" id="PTHR34822">
    <property type="entry name" value="GRPB DOMAIN PROTEIN (AFU_ORTHOLOGUE AFUA_1G01530)"/>
    <property type="match status" value="1"/>
</dbReference>
<keyword evidence="3" id="KW-1185">Reference proteome</keyword>
<sequence>MERKVEVVGAKKEWKDQFKQMKEQLDAVFTDELIAIHHIGSTAIEGIYAKPILDILVVVNDIEKVAHYQPAMQRLGYECLGENGISKRRFFIKGATYRSHHVHVFQKGNPEIERHLNFRDYLNHHSKEAQEYSQLKVKLAKKFPYDIQSYIEGKDAFIKEIDRKSISWKREDL</sequence>
<dbReference type="EMBL" id="NGLE02000001">
    <property type="protein sequence ID" value="MEI5994529.1"/>
    <property type="molecule type" value="Genomic_DNA"/>
</dbReference>
<name>A0A242CGK1_9ENTE</name>
<proteinExistence type="predicted"/>
<dbReference type="SUPFAM" id="SSF81301">
    <property type="entry name" value="Nucleotidyltransferase"/>
    <property type="match status" value="1"/>
</dbReference>
<gene>
    <name evidence="2" type="ORF">A5880_000020</name>
    <name evidence="1" type="ORF">A5880_002115</name>
</gene>
<protein>
    <recommendedName>
        <fullName evidence="4">Glutamate-rich protein GrpB</fullName>
    </recommendedName>
</protein>
<comment type="caution">
    <text evidence="2">The sequence shown here is derived from an EMBL/GenBank/DDBJ whole genome shotgun (WGS) entry which is preliminary data.</text>
</comment>
<evidence type="ECO:0000313" key="3">
    <source>
        <dbReference type="Proteomes" id="UP000195139"/>
    </source>
</evidence>
<evidence type="ECO:0000313" key="2">
    <source>
        <dbReference type="EMBL" id="OTO09341.1"/>
    </source>
</evidence>
<dbReference type="Proteomes" id="UP000195139">
    <property type="component" value="Unassembled WGS sequence"/>
</dbReference>
<accession>A0A242CGK1</accession>
<reference evidence="2" key="1">
    <citation type="submission" date="2017-05" db="EMBL/GenBank/DDBJ databases">
        <title>The Genome Sequence of Enterococcus sp. 4G2_DIV0659.</title>
        <authorList>
            <consortium name="The Broad Institute Genomics Platform"/>
            <consortium name="The Broad Institute Genomic Center for Infectious Diseases"/>
            <person name="Earl A."/>
            <person name="Manson A."/>
            <person name="Schwartman J."/>
            <person name="Gilmore M."/>
            <person name="Abouelleil A."/>
            <person name="Cao P."/>
            <person name="Chapman S."/>
            <person name="Cusick C."/>
            <person name="Shea T."/>
            <person name="Young S."/>
            <person name="Neafsey D."/>
            <person name="Nusbaum C."/>
            <person name="Birren B."/>
        </authorList>
    </citation>
    <scope>NUCLEOTIDE SEQUENCE [LARGE SCALE GENOMIC DNA]</scope>
    <source>
        <strain evidence="2">4G2_DIV0659</strain>
    </source>
</reference>
<dbReference type="Pfam" id="PF04229">
    <property type="entry name" value="GrpB"/>
    <property type="match status" value="1"/>
</dbReference>
<dbReference type="PANTHER" id="PTHR34822:SF1">
    <property type="entry name" value="GRPB FAMILY PROTEIN"/>
    <property type="match status" value="1"/>
</dbReference>
<dbReference type="EMBL" id="NGLE01000001">
    <property type="protein sequence ID" value="OTO09341.1"/>
    <property type="molecule type" value="Genomic_DNA"/>
</dbReference>